<dbReference type="Proteomes" id="UP000010798">
    <property type="component" value="Chromosome"/>
</dbReference>
<organism evidence="1 2">
    <name type="scientific">Singulisphaera acidiphila (strain ATCC BAA-1392 / DSM 18658 / VKM B-2454 / MOB10)</name>
    <dbReference type="NCBI Taxonomy" id="886293"/>
    <lineage>
        <taxon>Bacteria</taxon>
        <taxon>Pseudomonadati</taxon>
        <taxon>Planctomycetota</taxon>
        <taxon>Planctomycetia</taxon>
        <taxon>Isosphaerales</taxon>
        <taxon>Isosphaeraceae</taxon>
        <taxon>Singulisphaera</taxon>
    </lineage>
</organism>
<evidence type="ECO:0008006" key="3">
    <source>
        <dbReference type="Google" id="ProtNLM"/>
    </source>
</evidence>
<reference evidence="1 2" key="1">
    <citation type="submission" date="2012-02" db="EMBL/GenBank/DDBJ databases">
        <title>Complete sequence of chromosome of Singulisphaera acidiphila DSM 18658.</title>
        <authorList>
            <consortium name="US DOE Joint Genome Institute (JGI-PGF)"/>
            <person name="Lucas S."/>
            <person name="Copeland A."/>
            <person name="Lapidus A."/>
            <person name="Glavina del Rio T."/>
            <person name="Dalin E."/>
            <person name="Tice H."/>
            <person name="Bruce D."/>
            <person name="Goodwin L."/>
            <person name="Pitluck S."/>
            <person name="Peters L."/>
            <person name="Ovchinnikova G."/>
            <person name="Chertkov O."/>
            <person name="Kyrpides N."/>
            <person name="Mavromatis K."/>
            <person name="Ivanova N."/>
            <person name="Brettin T."/>
            <person name="Detter J.C."/>
            <person name="Han C."/>
            <person name="Larimer F."/>
            <person name="Land M."/>
            <person name="Hauser L."/>
            <person name="Markowitz V."/>
            <person name="Cheng J.-F."/>
            <person name="Hugenholtz P."/>
            <person name="Woyke T."/>
            <person name="Wu D."/>
            <person name="Tindall B."/>
            <person name="Pomrenke H."/>
            <person name="Brambilla E."/>
            <person name="Klenk H.-P."/>
            <person name="Eisen J.A."/>
        </authorList>
    </citation>
    <scope>NUCLEOTIDE SEQUENCE [LARGE SCALE GENOMIC DNA]</scope>
    <source>
        <strain evidence="2">ATCC BAA-1392 / DSM 18658 / VKM B-2454 / MOB10</strain>
    </source>
</reference>
<evidence type="ECO:0000313" key="2">
    <source>
        <dbReference type="Proteomes" id="UP000010798"/>
    </source>
</evidence>
<gene>
    <name evidence="1" type="ordered locus">Sinac_4988</name>
</gene>
<evidence type="ECO:0000313" key="1">
    <source>
        <dbReference type="EMBL" id="AGA29143.1"/>
    </source>
</evidence>
<dbReference type="KEGG" id="saci:Sinac_4988"/>
<protein>
    <recommendedName>
        <fullName evidence="3">DUF1570 domain-containing protein</fullName>
    </recommendedName>
</protein>
<sequence length="334" mass="37306">MRERDGGIVAAGITRRDWLSATAASLGVAASVRADEPQLSSDEAQSRDDVLARAKEVGIGRLKLRVTKRFFALSDAPDVFTTQALDICENLLTDYLEYFQTRKFAIHPPERRLTLVILSTPKEQLKFLGDDDPEGEAEPVFDPDANRLVFFDLRAGGARFRANRERGNTVTLCHETSLLLFENTGLLHPDADVPDSIRDGFADFLENRPPTGRWAAGKPNAGKLARLSGQRTVPWISVERLLGDDKAFEDAATIRDAEAESWVLVDLLIRSPARLPGFLRYLEAINARREPGHRLADARAHLGDLDTLDKEVQAMVGTWRTFYEKLLETQKPSR</sequence>
<dbReference type="HOGENOM" id="CLU_841719_0_0_0"/>
<dbReference type="RefSeq" id="WP_015248250.1">
    <property type="nucleotide sequence ID" value="NC_019892.1"/>
</dbReference>
<dbReference type="AlphaFoldDB" id="L0DJX8"/>
<dbReference type="OrthoDB" id="291356at2"/>
<proteinExistence type="predicted"/>
<keyword evidence="2" id="KW-1185">Reference proteome</keyword>
<accession>L0DJX8</accession>
<name>L0DJX8_SINAD</name>
<dbReference type="EMBL" id="CP003364">
    <property type="protein sequence ID" value="AGA29143.1"/>
    <property type="molecule type" value="Genomic_DNA"/>
</dbReference>